<dbReference type="RefSeq" id="WP_386823221.1">
    <property type="nucleotide sequence ID" value="NZ_JBHTIF010000001.1"/>
</dbReference>
<name>A0ABW2YFG7_9GAMM</name>
<proteinExistence type="predicted"/>
<gene>
    <name evidence="2" type="ORF">ACFQ0E_08475</name>
</gene>
<evidence type="ECO:0000313" key="2">
    <source>
        <dbReference type="EMBL" id="MFD0725633.1"/>
    </source>
</evidence>
<dbReference type="Proteomes" id="UP001597110">
    <property type="component" value="Unassembled WGS sequence"/>
</dbReference>
<keyword evidence="1" id="KW-0732">Signal</keyword>
<evidence type="ECO:0000256" key="1">
    <source>
        <dbReference type="SAM" id="SignalP"/>
    </source>
</evidence>
<organism evidence="2 3">
    <name type="scientific">Lysobacter brunescens</name>
    <dbReference type="NCBI Taxonomy" id="262323"/>
    <lineage>
        <taxon>Bacteria</taxon>
        <taxon>Pseudomonadati</taxon>
        <taxon>Pseudomonadota</taxon>
        <taxon>Gammaproteobacteria</taxon>
        <taxon>Lysobacterales</taxon>
        <taxon>Lysobacteraceae</taxon>
        <taxon>Lysobacter</taxon>
    </lineage>
</organism>
<feature type="chain" id="PRO_5046518541" evidence="1">
    <location>
        <begin position="25"/>
        <end position="107"/>
    </location>
</feature>
<feature type="signal peptide" evidence="1">
    <location>
        <begin position="1"/>
        <end position="24"/>
    </location>
</feature>
<sequence>MAVAAYPTLLCTVLFALLSASPVAGSTAPSQASDATVLVDVDASIDGRWGRLSGNIALHAARPLATWQADLAVSGLRVGIARDASGMQADFDASGLVSSLARRLMPR</sequence>
<accession>A0ABW2YFG7</accession>
<comment type="caution">
    <text evidence="2">The sequence shown here is derived from an EMBL/GenBank/DDBJ whole genome shotgun (WGS) entry which is preliminary data.</text>
</comment>
<reference evidence="3" key="1">
    <citation type="journal article" date="2019" name="Int. J. Syst. Evol. Microbiol.">
        <title>The Global Catalogue of Microorganisms (GCM) 10K type strain sequencing project: providing services to taxonomists for standard genome sequencing and annotation.</title>
        <authorList>
            <consortium name="The Broad Institute Genomics Platform"/>
            <consortium name="The Broad Institute Genome Sequencing Center for Infectious Disease"/>
            <person name="Wu L."/>
            <person name="Ma J."/>
        </authorList>
    </citation>
    <scope>NUCLEOTIDE SEQUENCE [LARGE SCALE GENOMIC DNA]</scope>
    <source>
        <strain evidence="3">CCUG 55585</strain>
    </source>
</reference>
<evidence type="ECO:0000313" key="3">
    <source>
        <dbReference type="Proteomes" id="UP001597110"/>
    </source>
</evidence>
<keyword evidence="3" id="KW-1185">Reference proteome</keyword>
<protein>
    <submittedName>
        <fullName evidence="2">Uncharacterized protein</fullName>
    </submittedName>
</protein>
<dbReference type="EMBL" id="JBHTIF010000001">
    <property type="protein sequence ID" value="MFD0725633.1"/>
    <property type="molecule type" value="Genomic_DNA"/>
</dbReference>